<evidence type="ECO:0000256" key="2">
    <source>
        <dbReference type="SAM" id="Phobius"/>
    </source>
</evidence>
<gene>
    <name evidence="3" type="ORF">ENH_00077500</name>
</gene>
<feature type="region of interest" description="Disordered" evidence="1">
    <location>
        <begin position="257"/>
        <end position="281"/>
    </location>
</feature>
<dbReference type="AlphaFoldDB" id="U6N849"/>
<feature type="transmembrane region" description="Helical" evidence="2">
    <location>
        <begin position="142"/>
        <end position="162"/>
    </location>
</feature>
<dbReference type="GeneID" id="25477880"/>
<keyword evidence="2" id="KW-1133">Transmembrane helix</keyword>
<accession>U6N849</accession>
<feature type="transmembrane region" description="Helical" evidence="2">
    <location>
        <begin position="200"/>
        <end position="221"/>
    </location>
</feature>
<name>U6N849_9EIME</name>
<organism evidence="3 4">
    <name type="scientific">Eimeria necatrix</name>
    <dbReference type="NCBI Taxonomy" id="51315"/>
    <lineage>
        <taxon>Eukaryota</taxon>
        <taxon>Sar</taxon>
        <taxon>Alveolata</taxon>
        <taxon>Apicomplexa</taxon>
        <taxon>Conoidasida</taxon>
        <taxon>Coccidia</taxon>
        <taxon>Eucoccidiorida</taxon>
        <taxon>Eimeriorina</taxon>
        <taxon>Eimeriidae</taxon>
        <taxon>Eimeria</taxon>
    </lineage>
</organism>
<keyword evidence="2" id="KW-0472">Membrane</keyword>
<evidence type="ECO:0000313" key="3">
    <source>
        <dbReference type="EMBL" id="CDJ70021.1"/>
    </source>
</evidence>
<feature type="region of interest" description="Disordered" evidence="1">
    <location>
        <begin position="334"/>
        <end position="374"/>
    </location>
</feature>
<sequence>MEGDESGCQSNFSIPHCGCWKQTSEKGEHICKSRARPGAAADASQEHWRDSDFQSASDAQGGDDKKSEGSRSQGRISNALVSARGGITALFLGGLFFALSAGLLMVFYAAVCCVIAGVDFTESAVGRFMFDQAPLLENLARLPLSVAVVFVRAAIFIYFTFIEWFIDSFHLVTGVLRFLLVDLAFNLYDMSMEYTRWCPWPAILLYGAFWALLLQGVLLLFDFGLGELYEKVRAYLSLLKSVADLARRGEELNALHPSFPFPRGRPQRSYGQRSAAYSSTAEEAGGVRKVASIPKRGGASTNSFAEGTPFKAFVCQASADETGKCSEGYLSSTSKAPTGLAGSASQAAGEGKANKPDFDSRTLNADSSETTKAHVPETLFRQLRNKRSNALFPPKLERKAFQLFCSGSVANEGDTTESLSRPCMELEMKNAAGWPRDVSSEQRCVEPMEQLTPVCYEMEEFASNFPENAPFLETPAVESEGECGDADFVDHECEPEELGVNNDDDWCIVAPEVTESSTKFC</sequence>
<reference evidence="3" key="1">
    <citation type="submission" date="2013-10" db="EMBL/GenBank/DDBJ databases">
        <title>Genomic analysis of the causative agents of coccidiosis in chickens.</title>
        <authorList>
            <person name="Reid A.J."/>
            <person name="Blake D."/>
            <person name="Billington K."/>
            <person name="Browne H."/>
            <person name="Dunn M."/>
            <person name="Hung S."/>
            <person name="Kawahara F."/>
            <person name="Miranda-Saavedra D."/>
            <person name="Mourier T."/>
            <person name="Nagra H."/>
            <person name="Otto T.D."/>
            <person name="Rawlings N."/>
            <person name="Sanchez A."/>
            <person name="Sanders M."/>
            <person name="Subramaniam C."/>
            <person name="Tay Y."/>
            <person name="Dear P."/>
            <person name="Doerig C."/>
            <person name="Gruber A."/>
            <person name="Parkinson J."/>
            <person name="Shirley M."/>
            <person name="Wan K.L."/>
            <person name="Berriman M."/>
            <person name="Tomley F."/>
            <person name="Pain A."/>
        </authorList>
    </citation>
    <scope>NUCLEOTIDE SEQUENCE [LARGE SCALE GENOMIC DNA]</scope>
    <source>
        <strain evidence="3">Houghton</strain>
    </source>
</reference>
<keyword evidence="4" id="KW-1185">Reference proteome</keyword>
<evidence type="ECO:0008006" key="5">
    <source>
        <dbReference type="Google" id="ProtNLM"/>
    </source>
</evidence>
<proteinExistence type="predicted"/>
<feature type="transmembrane region" description="Helical" evidence="2">
    <location>
        <begin position="105"/>
        <end position="130"/>
    </location>
</feature>
<protein>
    <recommendedName>
        <fullName evidence="5">Transmembrane protein</fullName>
    </recommendedName>
</protein>
<dbReference type="OrthoDB" id="10601206at2759"/>
<feature type="transmembrane region" description="Helical" evidence="2">
    <location>
        <begin position="168"/>
        <end position="188"/>
    </location>
</feature>
<feature type="region of interest" description="Disordered" evidence="1">
    <location>
        <begin position="41"/>
        <end position="71"/>
    </location>
</feature>
<evidence type="ECO:0000313" key="4">
    <source>
        <dbReference type="Proteomes" id="UP000030754"/>
    </source>
</evidence>
<reference evidence="3" key="2">
    <citation type="submission" date="2013-10" db="EMBL/GenBank/DDBJ databases">
        <authorList>
            <person name="Aslett M."/>
        </authorList>
    </citation>
    <scope>NUCLEOTIDE SEQUENCE [LARGE SCALE GENOMIC DNA]</scope>
    <source>
        <strain evidence="3">Houghton</strain>
    </source>
</reference>
<dbReference type="RefSeq" id="XP_013438487.1">
    <property type="nucleotide sequence ID" value="XM_013583033.1"/>
</dbReference>
<dbReference type="Proteomes" id="UP000030754">
    <property type="component" value="Unassembled WGS sequence"/>
</dbReference>
<keyword evidence="2" id="KW-0812">Transmembrane</keyword>
<dbReference type="EMBL" id="HG725848">
    <property type="protein sequence ID" value="CDJ70021.1"/>
    <property type="molecule type" value="Genomic_DNA"/>
</dbReference>
<feature type="compositionally biased region" description="Polar residues" evidence="1">
    <location>
        <begin position="269"/>
        <end position="281"/>
    </location>
</feature>
<dbReference type="VEuPathDB" id="ToxoDB:ENH_00077500"/>
<evidence type="ECO:0000256" key="1">
    <source>
        <dbReference type="SAM" id="MobiDB-lite"/>
    </source>
</evidence>